<evidence type="ECO:0008006" key="2">
    <source>
        <dbReference type="Google" id="ProtNLM"/>
    </source>
</evidence>
<dbReference type="EMBL" id="UINC01120935">
    <property type="protein sequence ID" value="SVC95740.1"/>
    <property type="molecule type" value="Genomic_DNA"/>
</dbReference>
<dbReference type="InterPro" id="IPR000600">
    <property type="entry name" value="ROK"/>
</dbReference>
<dbReference type="SUPFAM" id="SSF53067">
    <property type="entry name" value="Actin-like ATPase domain"/>
    <property type="match status" value="1"/>
</dbReference>
<organism evidence="1">
    <name type="scientific">marine metagenome</name>
    <dbReference type="NCBI Taxonomy" id="408172"/>
    <lineage>
        <taxon>unclassified sequences</taxon>
        <taxon>metagenomes</taxon>
        <taxon>ecological metagenomes</taxon>
    </lineage>
</organism>
<name>A0A382RED1_9ZZZZ</name>
<protein>
    <recommendedName>
        <fullName evidence="2">ROK family protein</fullName>
    </recommendedName>
</protein>
<dbReference type="InterPro" id="IPR043129">
    <property type="entry name" value="ATPase_NBD"/>
</dbReference>
<evidence type="ECO:0000313" key="1">
    <source>
        <dbReference type="EMBL" id="SVC95740.1"/>
    </source>
</evidence>
<gene>
    <name evidence="1" type="ORF">METZ01_LOCUS348594</name>
</gene>
<dbReference type="Pfam" id="PF00480">
    <property type="entry name" value="ROK"/>
    <property type="match status" value="1"/>
</dbReference>
<feature type="non-terminal residue" evidence="1">
    <location>
        <position position="1"/>
    </location>
</feature>
<dbReference type="PANTHER" id="PTHR18964">
    <property type="entry name" value="ROK (REPRESSOR, ORF, KINASE) FAMILY"/>
    <property type="match status" value="1"/>
</dbReference>
<accession>A0A382RED1</accession>
<dbReference type="AlphaFoldDB" id="A0A382RED1"/>
<proteinExistence type="predicted"/>
<dbReference type="Gene3D" id="3.30.420.40">
    <property type="match status" value="2"/>
</dbReference>
<dbReference type="PANTHER" id="PTHR18964:SF149">
    <property type="entry name" value="BIFUNCTIONAL UDP-N-ACETYLGLUCOSAMINE 2-EPIMERASE_N-ACETYLMANNOSAMINE KINASE"/>
    <property type="match status" value="1"/>
</dbReference>
<reference evidence="1" key="1">
    <citation type="submission" date="2018-05" db="EMBL/GenBank/DDBJ databases">
        <authorList>
            <person name="Lanie J.A."/>
            <person name="Ng W.-L."/>
            <person name="Kazmierczak K.M."/>
            <person name="Andrzejewski T.M."/>
            <person name="Davidsen T.M."/>
            <person name="Wayne K.J."/>
            <person name="Tettelin H."/>
            <person name="Glass J.I."/>
            <person name="Rusch D."/>
            <person name="Podicherti R."/>
            <person name="Tsui H.-C.T."/>
            <person name="Winkler M.E."/>
        </authorList>
    </citation>
    <scope>NUCLEOTIDE SEQUENCE</scope>
</reference>
<sequence length="251" mass="26951">LGVPGVVAKGRVLNAYNIGWDDVPIKTILQRKLRIPVYVENDCNLFTLGIHRVELKSKPRTMVGCFLGTGFGGGIIIDGKLYTGYNNAAGEFGQMAIDKDGIKTAHSFRGSLESLASRTGIVRRLRRAVLEGETTLLTGELGSQLKGIRSRHLRMALAKKDPLVNRVIRNVSEDCGIGVAGLISAFGPEYVVLGGGVVEALEKTMLPIIRKTAEAHVLPGTLRGIKIVTSRLGDDGGICGAAVWARDNVRH</sequence>